<keyword evidence="1" id="KW-0732">Signal</keyword>
<evidence type="ECO:0000313" key="2">
    <source>
        <dbReference type="EMBL" id="MFC5493679.1"/>
    </source>
</evidence>
<organism evidence="2 3">
    <name type="scientific">Nocardioides caricicola</name>
    <dbReference type="NCBI Taxonomy" id="634770"/>
    <lineage>
        <taxon>Bacteria</taxon>
        <taxon>Bacillati</taxon>
        <taxon>Actinomycetota</taxon>
        <taxon>Actinomycetes</taxon>
        <taxon>Propionibacteriales</taxon>
        <taxon>Nocardioidaceae</taxon>
        <taxon>Nocardioides</taxon>
    </lineage>
</organism>
<keyword evidence="3" id="KW-1185">Reference proteome</keyword>
<dbReference type="EMBL" id="JBHSMD010000003">
    <property type="protein sequence ID" value="MFC5493679.1"/>
    <property type="molecule type" value="Genomic_DNA"/>
</dbReference>
<dbReference type="PROSITE" id="PS51257">
    <property type="entry name" value="PROKAR_LIPOPROTEIN"/>
    <property type="match status" value="1"/>
</dbReference>
<accession>A0ABW0MZA4</accession>
<feature type="chain" id="PRO_5046753224" evidence="1">
    <location>
        <begin position="24"/>
        <end position="180"/>
    </location>
</feature>
<evidence type="ECO:0000313" key="3">
    <source>
        <dbReference type="Proteomes" id="UP001595956"/>
    </source>
</evidence>
<evidence type="ECO:0000256" key="1">
    <source>
        <dbReference type="SAM" id="SignalP"/>
    </source>
</evidence>
<proteinExistence type="predicted"/>
<protein>
    <submittedName>
        <fullName evidence="2">Uncharacterized protein</fullName>
    </submittedName>
</protein>
<name>A0ABW0MZA4_9ACTN</name>
<gene>
    <name evidence="2" type="ORF">ACFPKY_11245</name>
</gene>
<feature type="signal peptide" evidence="1">
    <location>
        <begin position="1"/>
        <end position="23"/>
    </location>
</feature>
<sequence>MRATARRAAVALAGAALAISALAGCGDDDGGSDASSAPDDASKADFCEGFAKLYAEVLGDAQGDPSTSVEGIKAWAEDMADLGTPADMPEEARKGFEVFLDTTRELPDDATLDDLDSLGGDLSEAEQRAGDEFGQWAAETCASELMGDLPTELPSDLPTDLDPSALESTLSELTASMDAG</sequence>
<dbReference type="RefSeq" id="WP_345173136.1">
    <property type="nucleotide sequence ID" value="NZ_BAABFQ010000004.1"/>
</dbReference>
<dbReference type="Proteomes" id="UP001595956">
    <property type="component" value="Unassembled WGS sequence"/>
</dbReference>
<reference evidence="3" key="1">
    <citation type="journal article" date="2019" name="Int. J. Syst. Evol. Microbiol.">
        <title>The Global Catalogue of Microorganisms (GCM) 10K type strain sequencing project: providing services to taxonomists for standard genome sequencing and annotation.</title>
        <authorList>
            <consortium name="The Broad Institute Genomics Platform"/>
            <consortium name="The Broad Institute Genome Sequencing Center for Infectious Disease"/>
            <person name="Wu L."/>
            <person name="Ma J."/>
        </authorList>
    </citation>
    <scope>NUCLEOTIDE SEQUENCE [LARGE SCALE GENOMIC DNA]</scope>
    <source>
        <strain evidence="3">KACC 13778</strain>
    </source>
</reference>
<comment type="caution">
    <text evidence="2">The sequence shown here is derived from an EMBL/GenBank/DDBJ whole genome shotgun (WGS) entry which is preliminary data.</text>
</comment>